<dbReference type="STRING" id="1802333.A3G03_01950"/>
<organism evidence="6 7">
    <name type="scientific">Candidatus Taylorbacteria bacterium RIFCSPLOWO2_12_FULL_44_15c</name>
    <dbReference type="NCBI Taxonomy" id="1802333"/>
    <lineage>
        <taxon>Bacteria</taxon>
        <taxon>Candidatus Tayloriibacteriota</taxon>
    </lineage>
</organism>
<dbReference type="Pfam" id="PF01783">
    <property type="entry name" value="Ribosomal_L32p"/>
    <property type="match status" value="1"/>
</dbReference>
<dbReference type="HAMAP" id="MF_00340">
    <property type="entry name" value="Ribosomal_bL32"/>
    <property type="match status" value="1"/>
</dbReference>
<gene>
    <name evidence="5" type="primary">rpmF</name>
    <name evidence="6" type="ORF">A3G03_01950</name>
</gene>
<dbReference type="PANTHER" id="PTHR35534">
    <property type="entry name" value="50S RIBOSOMAL PROTEIN L32"/>
    <property type="match status" value="1"/>
</dbReference>
<dbReference type="InterPro" id="IPR002677">
    <property type="entry name" value="Ribosomal_bL32"/>
</dbReference>
<accession>A0A1G2P3Q2</accession>
<reference evidence="6 7" key="1">
    <citation type="journal article" date="2016" name="Nat. Commun.">
        <title>Thousands of microbial genomes shed light on interconnected biogeochemical processes in an aquifer system.</title>
        <authorList>
            <person name="Anantharaman K."/>
            <person name="Brown C.T."/>
            <person name="Hug L.A."/>
            <person name="Sharon I."/>
            <person name="Castelle C.J."/>
            <person name="Probst A.J."/>
            <person name="Thomas B.C."/>
            <person name="Singh A."/>
            <person name="Wilkins M.J."/>
            <person name="Karaoz U."/>
            <person name="Brodie E.L."/>
            <person name="Williams K.H."/>
            <person name="Hubbard S.S."/>
            <person name="Banfield J.F."/>
        </authorList>
    </citation>
    <scope>NUCLEOTIDE SEQUENCE [LARGE SCALE GENOMIC DNA]</scope>
</reference>
<evidence type="ECO:0000256" key="2">
    <source>
        <dbReference type="ARBA" id="ARBA00022980"/>
    </source>
</evidence>
<keyword evidence="2 5" id="KW-0689">Ribosomal protein</keyword>
<dbReference type="GO" id="GO:0003735">
    <property type="term" value="F:structural constituent of ribosome"/>
    <property type="evidence" value="ECO:0007669"/>
    <property type="project" value="InterPro"/>
</dbReference>
<dbReference type="PANTHER" id="PTHR35534:SF1">
    <property type="entry name" value="LARGE RIBOSOMAL SUBUNIT PROTEIN BL32"/>
    <property type="match status" value="1"/>
</dbReference>
<evidence type="ECO:0000313" key="7">
    <source>
        <dbReference type="Proteomes" id="UP000176355"/>
    </source>
</evidence>
<proteinExistence type="inferred from homology"/>
<dbReference type="Proteomes" id="UP000176355">
    <property type="component" value="Unassembled WGS sequence"/>
</dbReference>
<evidence type="ECO:0000256" key="1">
    <source>
        <dbReference type="ARBA" id="ARBA00008560"/>
    </source>
</evidence>
<sequence>MRSTRSHTGHRRSHHALKEPRLAKCADCNAMHLRHRLCENCGKYRGRLVVNVLALRTSKEKKRKDKAAKAAH</sequence>
<dbReference type="NCBIfam" id="TIGR01031">
    <property type="entry name" value="rpmF_bact"/>
    <property type="match status" value="1"/>
</dbReference>
<comment type="caution">
    <text evidence="6">The sequence shown here is derived from an EMBL/GenBank/DDBJ whole genome shotgun (WGS) entry which is preliminary data.</text>
</comment>
<dbReference type="InterPro" id="IPR011332">
    <property type="entry name" value="Ribosomal_zn-bd"/>
</dbReference>
<evidence type="ECO:0000256" key="4">
    <source>
        <dbReference type="ARBA" id="ARBA00035178"/>
    </source>
</evidence>
<comment type="similarity">
    <text evidence="1 5">Belongs to the bacterial ribosomal protein bL32 family.</text>
</comment>
<dbReference type="GO" id="GO:0006412">
    <property type="term" value="P:translation"/>
    <property type="evidence" value="ECO:0007669"/>
    <property type="project" value="UniProtKB-UniRule"/>
</dbReference>
<evidence type="ECO:0000313" key="6">
    <source>
        <dbReference type="EMBL" id="OHA42964.1"/>
    </source>
</evidence>
<evidence type="ECO:0000256" key="3">
    <source>
        <dbReference type="ARBA" id="ARBA00023274"/>
    </source>
</evidence>
<dbReference type="InterPro" id="IPR044957">
    <property type="entry name" value="Ribosomal_bL32_bact"/>
</dbReference>
<protein>
    <recommendedName>
        <fullName evidence="4 5">Large ribosomal subunit protein bL32</fullName>
    </recommendedName>
</protein>
<dbReference type="SUPFAM" id="SSF57829">
    <property type="entry name" value="Zn-binding ribosomal proteins"/>
    <property type="match status" value="1"/>
</dbReference>
<dbReference type="AlphaFoldDB" id="A0A1G2P3Q2"/>
<dbReference type="EMBL" id="MHSL01000035">
    <property type="protein sequence ID" value="OHA42964.1"/>
    <property type="molecule type" value="Genomic_DNA"/>
</dbReference>
<name>A0A1G2P3Q2_9BACT</name>
<dbReference type="GO" id="GO:0015934">
    <property type="term" value="C:large ribosomal subunit"/>
    <property type="evidence" value="ECO:0007669"/>
    <property type="project" value="InterPro"/>
</dbReference>
<evidence type="ECO:0000256" key="5">
    <source>
        <dbReference type="HAMAP-Rule" id="MF_00340"/>
    </source>
</evidence>
<keyword evidence="3 5" id="KW-0687">Ribonucleoprotein</keyword>